<comment type="catalytic activity">
    <reaction evidence="11">
        <text>(2R)-3-phosphoglycerate + NAD(+) = 3-phosphooxypyruvate + NADH + H(+)</text>
        <dbReference type="Rhea" id="RHEA:12641"/>
        <dbReference type="ChEBI" id="CHEBI:15378"/>
        <dbReference type="ChEBI" id="CHEBI:18110"/>
        <dbReference type="ChEBI" id="CHEBI:57540"/>
        <dbReference type="ChEBI" id="CHEBI:57945"/>
        <dbReference type="ChEBI" id="CHEBI:58272"/>
        <dbReference type="EC" id="1.1.1.95"/>
    </reaction>
</comment>
<dbReference type="EC" id="1.1.1.399" evidence="4"/>
<dbReference type="InterPro" id="IPR045865">
    <property type="entry name" value="ACT-like_dom_sf"/>
</dbReference>
<evidence type="ECO:0000256" key="3">
    <source>
        <dbReference type="ARBA" id="ARBA00005854"/>
    </source>
</evidence>
<dbReference type="InterPro" id="IPR054480">
    <property type="entry name" value="AHAS_small-like_ACT"/>
</dbReference>
<dbReference type="SUPFAM" id="SSF56784">
    <property type="entry name" value="HAD-like"/>
    <property type="match status" value="1"/>
</dbReference>
<evidence type="ECO:0000256" key="5">
    <source>
        <dbReference type="ARBA" id="ARBA00013143"/>
    </source>
</evidence>
<dbReference type="UniPathway" id="UPA00135">
    <property type="reaction ID" value="UER00196"/>
</dbReference>
<evidence type="ECO:0000256" key="2">
    <source>
        <dbReference type="ARBA" id="ARBA00005216"/>
    </source>
</evidence>
<dbReference type="GO" id="GO:0051287">
    <property type="term" value="F:NAD binding"/>
    <property type="evidence" value="ECO:0007669"/>
    <property type="project" value="InterPro"/>
</dbReference>
<dbReference type="PROSITE" id="PS00671">
    <property type="entry name" value="D_2_HYDROXYACID_DH_3"/>
    <property type="match status" value="1"/>
</dbReference>
<feature type="domain" description="ACT" evidence="12">
    <location>
        <begin position="561"/>
        <end position="630"/>
    </location>
</feature>
<dbReference type="Gene3D" id="3.40.50.1000">
    <property type="entry name" value="HAD superfamily/HAD-like"/>
    <property type="match status" value="1"/>
</dbReference>
<dbReference type="GO" id="GO:0047545">
    <property type="term" value="F:(S)-2-hydroxyglutarate dehydrogenase activity"/>
    <property type="evidence" value="ECO:0007669"/>
    <property type="project" value="UniProtKB-ARBA"/>
</dbReference>
<comment type="function">
    <text evidence="1">Catalyzes the reversible oxidation of 3-phospho-D-glycerate to 3-phosphonooxypyruvate, the first step of the phosphorylated L-serine biosynthesis pathway. Also catalyzes the reversible oxidation of 2-hydroxyglutarate to 2-oxoglutarate.</text>
</comment>
<comment type="pathway">
    <text evidence="2">Amino-acid biosynthesis; L-serine biosynthesis; L-serine from 3-phospho-D-glycerate: step 1/3.</text>
</comment>
<dbReference type="SUPFAM" id="SSF55021">
    <property type="entry name" value="ACT-like"/>
    <property type="match status" value="1"/>
</dbReference>
<evidence type="ECO:0000256" key="8">
    <source>
        <dbReference type="ARBA" id="ARBA00023027"/>
    </source>
</evidence>
<keyword evidence="14" id="KW-1185">Reference proteome</keyword>
<dbReference type="CDD" id="cd04901">
    <property type="entry name" value="ACT_3PGDH"/>
    <property type="match status" value="1"/>
</dbReference>
<dbReference type="InterPro" id="IPR023214">
    <property type="entry name" value="HAD_sf"/>
</dbReference>
<dbReference type="EMBL" id="FNUG01000003">
    <property type="protein sequence ID" value="SEE93856.1"/>
    <property type="molecule type" value="Genomic_DNA"/>
</dbReference>
<evidence type="ECO:0000313" key="13">
    <source>
        <dbReference type="EMBL" id="SEE93856.1"/>
    </source>
</evidence>
<dbReference type="Pfam" id="PF22629">
    <property type="entry name" value="ACT_AHAS_ss"/>
    <property type="match status" value="1"/>
</dbReference>
<organism evidence="13 14">
    <name type="scientific">Salinimicrobium catena</name>
    <dbReference type="NCBI Taxonomy" id="390640"/>
    <lineage>
        <taxon>Bacteria</taxon>
        <taxon>Pseudomonadati</taxon>
        <taxon>Bacteroidota</taxon>
        <taxon>Flavobacteriia</taxon>
        <taxon>Flavobacteriales</taxon>
        <taxon>Flavobacteriaceae</taxon>
        <taxon>Salinimicrobium</taxon>
    </lineage>
</organism>
<dbReference type="GO" id="GO:0004617">
    <property type="term" value="F:phosphoglycerate dehydrogenase activity"/>
    <property type="evidence" value="ECO:0007669"/>
    <property type="project" value="UniProtKB-EC"/>
</dbReference>
<name>A0A1H5MX44_9FLAO</name>
<reference evidence="13 14" key="1">
    <citation type="submission" date="2016-10" db="EMBL/GenBank/DDBJ databases">
        <authorList>
            <person name="de Groot N.N."/>
        </authorList>
    </citation>
    <scope>NUCLEOTIDE SEQUENCE [LARGE SCALE GENOMIC DNA]</scope>
    <source>
        <strain evidence="13 14">DSM 23553</strain>
    </source>
</reference>
<dbReference type="Gene3D" id="1.10.150.210">
    <property type="entry name" value="Phosphoserine phosphatase, domain 2"/>
    <property type="match status" value="1"/>
</dbReference>
<dbReference type="PANTHER" id="PTHR43761">
    <property type="entry name" value="D-ISOMER SPECIFIC 2-HYDROXYACID DEHYDROGENASE FAMILY PROTEIN (AFU_ORTHOLOGUE AFUA_1G13630)"/>
    <property type="match status" value="1"/>
</dbReference>
<dbReference type="PROSITE" id="PS51671">
    <property type="entry name" value="ACT"/>
    <property type="match status" value="1"/>
</dbReference>
<dbReference type="InterPro" id="IPR006139">
    <property type="entry name" value="D-isomer_2_OHA_DH_cat_dom"/>
</dbReference>
<sequence>MKNTRHFVIDFDSTFTQVEALDVLGEISLAEHEEKEERLKELENLTNSGMAGDLSFRESLEKRLALLNAEEKHLGKLVDRLKSKISTSFIRNKEFFDEYHENIYIISNGFKEFIVPIVTELGVKEEHVFANTFRYDENGKIIGFDQDNVLSSNNGKVEMLKSMDLQGDVYVIGDGYTDYEIKAAGLANKFYAFTENVERHNVLDKADHITPSLDEFLYLHKMNKAISYPKNRIKVLLLEGIHEDAEKILKNEGYNVSTYSGALDEEELSEMIKDISVLGIRSKTRLTKKVLENANRLIAVGAFCIGTNQIDLQECVRRGIAVFNAPFSNTRSVVELAIGEIIFLMRGLPDRISEMHRGTWNKSASGSNEIRGKKLGIVGYGNIGAQLSVLAEAIGLDVYYYDLMEKLALGNATKCSSLEELLKKADIVSLHVDGRKENQNLIGEKEFALMKDNAIFLNLSRGHVVDIAALKRNMESGKIKGAGVDVFPQEPKSNQEPFESELRGLPNLIMTPHIGGSTQEAQVNIGNFVPGKIIEYINTGSTTNSVDFPNLQLPILENAHRLIHIHHNRPGIIAHINNVLSQHDCNIVGQYLKTNEQIGYVITDIDKAYNEEVIREMKTIEGTIRFRVLY</sequence>
<dbReference type="Pfam" id="PF00389">
    <property type="entry name" value="2-Hacid_dh"/>
    <property type="match status" value="1"/>
</dbReference>
<dbReference type="NCBIfam" id="TIGR01488">
    <property type="entry name" value="HAD-SF-IB"/>
    <property type="match status" value="1"/>
</dbReference>
<dbReference type="RefSeq" id="WP_093113114.1">
    <property type="nucleotide sequence ID" value="NZ_FNGG01000003.1"/>
</dbReference>
<dbReference type="InterPro" id="IPR002912">
    <property type="entry name" value="ACT_dom"/>
</dbReference>
<evidence type="ECO:0000256" key="1">
    <source>
        <dbReference type="ARBA" id="ARBA00003800"/>
    </source>
</evidence>
<evidence type="ECO:0000256" key="7">
    <source>
        <dbReference type="ARBA" id="ARBA00023002"/>
    </source>
</evidence>
<dbReference type="AlphaFoldDB" id="A0A1H5MX44"/>
<dbReference type="OrthoDB" id="9777288at2"/>
<evidence type="ECO:0000256" key="10">
    <source>
        <dbReference type="ARBA" id="ARBA00048126"/>
    </source>
</evidence>
<dbReference type="InterPro" id="IPR006140">
    <property type="entry name" value="D-isomer_DH_NAD-bd"/>
</dbReference>
<dbReference type="SUPFAM" id="SSF52283">
    <property type="entry name" value="Formate/glycerate dehydrogenase catalytic domain-like"/>
    <property type="match status" value="1"/>
</dbReference>
<dbReference type="EC" id="1.1.1.95" evidence="5"/>
<evidence type="ECO:0000256" key="4">
    <source>
        <dbReference type="ARBA" id="ARBA00013001"/>
    </source>
</evidence>
<dbReference type="InterPro" id="IPR036412">
    <property type="entry name" value="HAD-like_sf"/>
</dbReference>
<evidence type="ECO:0000256" key="11">
    <source>
        <dbReference type="ARBA" id="ARBA00048731"/>
    </source>
</evidence>
<accession>A0A1H5MX44</accession>
<evidence type="ECO:0000256" key="6">
    <source>
        <dbReference type="ARBA" id="ARBA00021582"/>
    </source>
</evidence>
<dbReference type="CDD" id="cd12176">
    <property type="entry name" value="PGDH_3"/>
    <property type="match status" value="1"/>
</dbReference>
<dbReference type="InterPro" id="IPR029753">
    <property type="entry name" value="D-isomer_DH_CS"/>
</dbReference>
<dbReference type="Pfam" id="PF02826">
    <property type="entry name" value="2-Hacid_dh_C"/>
    <property type="match status" value="1"/>
</dbReference>
<comment type="similarity">
    <text evidence="3">Belongs to the D-isomer specific 2-hydroxyacid dehydrogenase family.</text>
</comment>
<protein>
    <recommendedName>
        <fullName evidence="6">D-3-phosphoglycerate dehydrogenase</fullName>
        <ecNumber evidence="4">1.1.1.399</ecNumber>
        <ecNumber evidence="5">1.1.1.95</ecNumber>
    </recommendedName>
    <alternativeName>
        <fullName evidence="9">2-oxoglutarate reductase</fullName>
    </alternativeName>
</protein>
<dbReference type="PROSITE" id="PS00065">
    <property type="entry name" value="D_2_HYDROXYACID_DH_1"/>
    <property type="match status" value="1"/>
</dbReference>
<dbReference type="Gene3D" id="3.40.50.720">
    <property type="entry name" value="NAD(P)-binding Rossmann-like Domain"/>
    <property type="match status" value="2"/>
</dbReference>
<dbReference type="GO" id="GO:0006564">
    <property type="term" value="P:L-serine biosynthetic process"/>
    <property type="evidence" value="ECO:0007669"/>
    <property type="project" value="UniProtKB-ARBA"/>
</dbReference>
<dbReference type="InterPro" id="IPR036291">
    <property type="entry name" value="NAD(P)-bd_dom_sf"/>
</dbReference>
<evidence type="ECO:0000313" key="14">
    <source>
        <dbReference type="Proteomes" id="UP000199448"/>
    </source>
</evidence>
<dbReference type="Proteomes" id="UP000199448">
    <property type="component" value="Unassembled WGS sequence"/>
</dbReference>
<dbReference type="Gene3D" id="3.30.70.260">
    <property type="match status" value="1"/>
</dbReference>
<dbReference type="InterPro" id="IPR050418">
    <property type="entry name" value="D-iso_2-hydroxyacid_DH_PdxB"/>
</dbReference>
<dbReference type="FunFam" id="3.40.50.720:FF:000041">
    <property type="entry name" value="D-3-phosphoglycerate dehydrogenase"/>
    <property type="match status" value="1"/>
</dbReference>
<comment type="catalytic activity">
    <reaction evidence="10">
        <text>(R)-2-hydroxyglutarate + NAD(+) = 2-oxoglutarate + NADH + H(+)</text>
        <dbReference type="Rhea" id="RHEA:49612"/>
        <dbReference type="ChEBI" id="CHEBI:15378"/>
        <dbReference type="ChEBI" id="CHEBI:15801"/>
        <dbReference type="ChEBI" id="CHEBI:16810"/>
        <dbReference type="ChEBI" id="CHEBI:57540"/>
        <dbReference type="ChEBI" id="CHEBI:57945"/>
        <dbReference type="EC" id="1.1.1.399"/>
    </reaction>
</comment>
<gene>
    <name evidence="13" type="ORF">SAMN04488034_103168</name>
</gene>
<dbReference type="NCBIfam" id="NF008759">
    <property type="entry name" value="PRK11790.1"/>
    <property type="match status" value="1"/>
</dbReference>
<dbReference type="InterPro" id="IPR029752">
    <property type="entry name" value="D-isomer_DH_CS1"/>
</dbReference>
<keyword evidence="7" id="KW-0560">Oxidoreductase</keyword>
<evidence type="ECO:0000256" key="9">
    <source>
        <dbReference type="ARBA" id="ARBA00030455"/>
    </source>
</evidence>
<dbReference type="PANTHER" id="PTHR43761:SF1">
    <property type="entry name" value="D-ISOMER SPECIFIC 2-HYDROXYACID DEHYDROGENASE CATALYTIC DOMAIN-CONTAINING PROTEIN-RELATED"/>
    <property type="match status" value="1"/>
</dbReference>
<dbReference type="SUPFAM" id="SSF51735">
    <property type="entry name" value="NAD(P)-binding Rossmann-fold domains"/>
    <property type="match status" value="1"/>
</dbReference>
<proteinExistence type="inferred from homology"/>
<keyword evidence="8" id="KW-0520">NAD</keyword>
<evidence type="ECO:0000259" key="12">
    <source>
        <dbReference type="PROSITE" id="PS51671"/>
    </source>
</evidence>
<dbReference type="Pfam" id="PF12710">
    <property type="entry name" value="HAD"/>
    <property type="match status" value="1"/>
</dbReference>
<dbReference type="STRING" id="390640.SAMN04488034_103168"/>